<sequence length="257" mass="28367">MSFALRLDDLADRLLPPAELLEPIRFMPKALRPEVVAELKRLTTAAQEYRARASASGQKVLLALNALERVASGPARPDAYDFSDDGTIVGILTEGRALSDRLLPRLEGLRAKRQAAEELDGPDRAAVMSLLDPLIEGIGEGMGIVDRVVGVALRTVRQASGINDEAWFGKTEVDRFINSHAAHAYARIAQEETGLPCDAGWVELCGEFFNELRIHVPADLALPHRHLKPALDRVHERVAGIHPRYRGRITFEFIRTA</sequence>
<reference evidence="2" key="1">
    <citation type="submission" date="2018-05" db="EMBL/GenBank/DDBJ databases">
        <title>Azospirillum thermophila sp. nov., a novel isolated from hot spring.</title>
        <authorList>
            <person name="Zhao Z."/>
        </authorList>
    </citation>
    <scope>NUCLEOTIDE SEQUENCE [LARGE SCALE GENOMIC DNA]</scope>
    <source>
        <strain evidence="2">CFH 70021</strain>
    </source>
</reference>
<dbReference type="AlphaFoldDB" id="A0A2S2CSZ3"/>
<dbReference type="RefSeq" id="WP_109328790.1">
    <property type="nucleotide sequence ID" value="NZ_CP029353.1"/>
</dbReference>
<proteinExistence type="predicted"/>
<accession>A0A2S2CSZ3</accession>
<evidence type="ECO:0000313" key="1">
    <source>
        <dbReference type="EMBL" id="AWK87535.1"/>
    </source>
</evidence>
<name>A0A2S2CSZ3_9PROT</name>
<dbReference type="KEGG" id="azz:DEW08_16080"/>
<evidence type="ECO:0000313" key="2">
    <source>
        <dbReference type="Proteomes" id="UP000245629"/>
    </source>
</evidence>
<gene>
    <name evidence="1" type="ORF">DEW08_16080</name>
</gene>
<dbReference type="EMBL" id="CP029353">
    <property type="protein sequence ID" value="AWK87535.1"/>
    <property type="molecule type" value="Genomic_DNA"/>
</dbReference>
<organism evidence="1 2">
    <name type="scientific">Azospirillum thermophilum</name>
    <dbReference type="NCBI Taxonomy" id="2202148"/>
    <lineage>
        <taxon>Bacteria</taxon>
        <taxon>Pseudomonadati</taxon>
        <taxon>Pseudomonadota</taxon>
        <taxon>Alphaproteobacteria</taxon>
        <taxon>Rhodospirillales</taxon>
        <taxon>Azospirillaceae</taxon>
        <taxon>Azospirillum</taxon>
    </lineage>
</organism>
<protein>
    <submittedName>
        <fullName evidence="1">Uncharacterized protein</fullName>
    </submittedName>
</protein>
<keyword evidence="2" id="KW-1185">Reference proteome</keyword>
<dbReference type="Proteomes" id="UP000245629">
    <property type="component" value="Chromosome 2"/>
</dbReference>